<sequence length="180" mass="20053">MHASKIVLLIVASCALSFVVSAERPSSVSQLPDPKNAADLLALRCSACKSSSKIMQSHLSDALFEFQHHPIPDTETRHQLMGEAVRGTCQHEQRLVGLLRKVDSPKVQPIYQHELLDEYSGDLVKAAWITSLWTEECQEVETRMKPHFLEHALGNPHGEWCPVCTEEAASTSRTSSHDEL</sequence>
<feature type="signal peptide" evidence="1">
    <location>
        <begin position="1"/>
        <end position="22"/>
    </location>
</feature>
<gene>
    <name evidence="2" type="ORF">BSAL_33060</name>
</gene>
<dbReference type="VEuPathDB" id="TriTrypDB:BSAL_33060"/>
<feature type="chain" id="PRO_5006622593" description="Membrane-associated protein" evidence="1">
    <location>
        <begin position="23"/>
        <end position="180"/>
    </location>
</feature>
<evidence type="ECO:0000313" key="2">
    <source>
        <dbReference type="EMBL" id="CUG91634.1"/>
    </source>
</evidence>
<keyword evidence="3" id="KW-1185">Reference proteome</keyword>
<keyword evidence="1" id="KW-0732">Signal</keyword>
<reference evidence="3" key="1">
    <citation type="submission" date="2015-09" db="EMBL/GenBank/DDBJ databases">
        <authorList>
            <consortium name="Pathogen Informatics"/>
        </authorList>
    </citation>
    <scope>NUCLEOTIDE SEQUENCE [LARGE SCALE GENOMIC DNA]</scope>
    <source>
        <strain evidence="3">Lake Konstanz</strain>
    </source>
</reference>
<evidence type="ECO:0000256" key="1">
    <source>
        <dbReference type="SAM" id="SignalP"/>
    </source>
</evidence>
<name>A0A0S4JNY4_BODSA</name>
<accession>A0A0S4JNY4</accession>
<organism evidence="2 3">
    <name type="scientific">Bodo saltans</name>
    <name type="common">Flagellated protozoan</name>
    <dbReference type="NCBI Taxonomy" id="75058"/>
    <lineage>
        <taxon>Eukaryota</taxon>
        <taxon>Discoba</taxon>
        <taxon>Euglenozoa</taxon>
        <taxon>Kinetoplastea</taxon>
        <taxon>Metakinetoplastina</taxon>
        <taxon>Eubodonida</taxon>
        <taxon>Bodonidae</taxon>
        <taxon>Bodo</taxon>
    </lineage>
</organism>
<dbReference type="AlphaFoldDB" id="A0A0S4JNY4"/>
<dbReference type="EMBL" id="CYKH01001947">
    <property type="protein sequence ID" value="CUG91634.1"/>
    <property type="molecule type" value="Genomic_DNA"/>
</dbReference>
<protein>
    <recommendedName>
        <fullName evidence="4">Membrane-associated protein</fullName>
    </recommendedName>
</protein>
<evidence type="ECO:0000313" key="3">
    <source>
        <dbReference type="Proteomes" id="UP000051952"/>
    </source>
</evidence>
<dbReference type="Proteomes" id="UP000051952">
    <property type="component" value="Unassembled WGS sequence"/>
</dbReference>
<evidence type="ECO:0008006" key="4">
    <source>
        <dbReference type="Google" id="ProtNLM"/>
    </source>
</evidence>
<proteinExistence type="predicted"/>